<dbReference type="EMBL" id="CAUYUJ010010879">
    <property type="protein sequence ID" value="CAK0830417.1"/>
    <property type="molecule type" value="Genomic_DNA"/>
</dbReference>
<protein>
    <submittedName>
        <fullName evidence="1">Uncharacterized protein</fullName>
    </submittedName>
</protein>
<reference evidence="1" key="1">
    <citation type="submission" date="2023-10" db="EMBL/GenBank/DDBJ databases">
        <authorList>
            <person name="Chen Y."/>
            <person name="Shah S."/>
            <person name="Dougan E. K."/>
            <person name="Thang M."/>
            <person name="Chan C."/>
        </authorList>
    </citation>
    <scope>NUCLEOTIDE SEQUENCE [LARGE SCALE GENOMIC DNA]</scope>
</reference>
<name>A0ABN9SEE4_9DINO</name>
<accession>A0ABN9SEE4</accession>
<dbReference type="Pfam" id="PF08907">
    <property type="entry name" value="DUF1853"/>
    <property type="match status" value="1"/>
</dbReference>
<gene>
    <name evidence="1" type="ORF">PCOR1329_LOCUS29069</name>
</gene>
<sequence length="185" mass="20877">MLWPGAPEPRFEHVEVAVKFYLASRAGVESWDDFIAPNPADILGKKLRWMLDHQLLMGQTGHIRRRLAELADCDDVNVRSSLWMNGRLFCHAAAPLDAPGCAQPESWHERLPMLSADLEVGWWCRFGELPAVLSERLSYVILQKPYWLCPLSGKGGGRDADHGGLLSRGELLGLAAGWRRFQYIR</sequence>
<comment type="caution">
    <text evidence="1">The sequence shown here is derived from an EMBL/GenBank/DDBJ whole genome shotgun (WGS) entry which is preliminary data.</text>
</comment>
<keyword evidence="2" id="KW-1185">Reference proteome</keyword>
<dbReference type="InterPro" id="IPR015003">
    <property type="entry name" value="DUF1853"/>
</dbReference>
<feature type="non-terminal residue" evidence="1">
    <location>
        <position position="185"/>
    </location>
</feature>
<evidence type="ECO:0000313" key="2">
    <source>
        <dbReference type="Proteomes" id="UP001189429"/>
    </source>
</evidence>
<evidence type="ECO:0000313" key="1">
    <source>
        <dbReference type="EMBL" id="CAK0830417.1"/>
    </source>
</evidence>
<proteinExistence type="predicted"/>
<organism evidence="1 2">
    <name type="scientific">Prorocentrum cordatum</name>
    <dbReference type="NCBI Taxonomy" id="2364126"/>
    <lineage>
        <taxon>Eukaryota</taxon>
        <taxon>Sar</taxon>
        <taxon>Alveolata</taxon>
        <taxon>Dinophyceae</taxon>
        <taxon>Prorocentrales</taxon>
        <taxon>Prorocentraceae</taxon>
        <taxon>Prorocentrum</taxon>
    </lineage>
</organism>
<dbReference type="Proteomes" id="UP001189429">
    <property type="component" value="Unassembled WGS sequence"/>
</dbReference>